<dbReference type="Proteomes" id="UP000196205">
    <property type="component" value="Plasmid pAP1342-3"/>
</dbReference>
<dbReference type="PROSITE" id="PS50994">
    <property type="entry name" value="INTEGRASE"/>
    <property type="match status" value="1"/>
</dbReference>
<feature type="region of interest" description="Disordered" evidence="1">
    <location>
        <begin position="515"/>
        <end position="554"/>
    </location>
</feature>
<dbReference type="Gene3D" id="3.30.420.10">
    <property type="entry name" value="Ribonuclease H-like superfamily/Ribonuclease H"/>
    <property type="match status" value="1"/>
</dbReference>
<dbReference type="EMBL" id="CP021511">
    <property type="protein sequence ID" value="ARW49077.1"/>
    <property type="molecule type" value="Genomic_DNA"/>
</dbReference>
<gene>
    <name evidence="3" type="ORF">S1001342_02787</name>
    <name evidence="4" type="ORF">S1001342_02902</name>
</gene>
<dbReference type="GO" id="GO:0015074">
    <property type="term" value="P:DNA integration"/>
    <property type="evidence" value="ECO:0007669"/>
    <property type="project" value="InterPro"/>
</dbReference>
<dbReference type="InterPro" id="IPR012337">
    <property type="entry name" value="RNaseH-like_sf"/>
</dbReference>
<geneLocation type="plasmid" evidence="5">
    <name>pap1342-2</name>
</geneLocation>
<evidence type="ECO:0000313" key="5">
    <source>
        <dbReference type="Proteomes" id="UP000196205"/>
    </source>
</evidence>
<dbReference type="InterPro" id="IPR001584">
    <property type="entry name" value="Integrase_cat-core"/>
</dbReference>
<organism evidence="4 5">
    <name type="scientific">Acetobacter pasteurianus subsp. pasteurianus</name>
    <dbReference type="NCBI Taxonomy" id="481145"/>
    <lineage>
        <taxon>Bacteria</taxon>
        <taxon>Pseudomonadati</taxon>
        <taxon>Pseudomonadota</taxon>
        <taxon>Alphaproteobacteria</taxon>
        <taxon>Acetobacterales</taxon>
        <taxon>Acetobacteraceae</taxon>
        <taxon>Acetobacter</taxon>
    </lineage>
</organism>
<evidence type="ECO:0000313" key="3">
    <source>
        <dbReference type="EMBL" id="ARW49077.1"/>
    </source>
</evidence>
<dbReference type="Pfam" id="PF09039">
    <property type="entry name" value="HTH_Tnp_Mu_2"/>
    <property type="match status" value="1"/>
</dbReference>
<keyword evidence="4" id="KW-0614">Plasmid</keyword>
<geneLocation type="plasmid" evidence="5">
    <name>pap1342-3</name>
</geneLocation>
<proteinExistence type="predicted"/>
<protein>
    <recommendedName>
        <fullName evidence="2">Integrase catalytic domain-containing protein</fullName>
    </recommendedName>
</protein>
<name>A0A1Y0Y445_ACEPA</name>
<dbReference type="AlphaFoldDB" id="A0A1Y0Y445"/>
<reference evidence="4 5" key="1">
    <citation type="submission" date="2017-05" db="EMBL/GenBank/DDBJ databases">
        <title>Genome sequence of Acetobacter pasteurianus subsp. pasteurianus strain SRCM101342.</title>
        <authorList>
            <person name="Cho S.H."/>
        </authorList>
    </citation>
    <scope>NUCLEOTIDE SEQUENCE [LARGE SCALE GENOMIC DNA]</scope>
    <source>
        <strain evidence="4 5">SRCM101342</strain>
        <plasmid evidence="3">pAP1342-2</plasmid>
        <plasmid evidence="5">pap1342-2</plasmid>
        <plasmid evidence="5">pap1342-3</plasmid>
        <plasmid evidence="4">pAP1342-3</plasmid>
    </source>
</reference>
<dbReference type="InterPro" id="IPR015378">
    <property type="entry name" value="Transposase-like_Mu_C"/>
</dbReference>
<dbReference type="InterPro" id="IPR015126">
    <property type="entry name" value="Mu_I-gamma"/>
</dbReference>
<dbReference type="SUPFAM" id="SSF53098">
    <property type="entry name" value="Ribonuclease H-like"/>
    <property type="match status" value="1"/>
</dbReference>
<accession>A0A1Y0Y445</accession>
<geneLocation type="plasmid" evidence="4">
    <name>pAP1342-3</name>
</geneLocation>
<dbReference type="SUPFAM" id="SSF50610">
    <property type="entry name" value="mu transposase, C-terminal domain"/>
    <property type="match status" value="1"/>
</dbReference>
<dbReference type="OrthoDB" id="5287589at2"/>
<feature type="domain" description="Integrase catalytic" evidence="2">
    <location>
        <begin position="166"/>
        <end position="369"/>
    </location>
</feature>
<dbReference type="InterPro" id="IPR009004">
    <property type="entry name" value="Transposase_Mu_C"/>
</dbReference>
<dbReference type="Proteomes" id="UP000196205">
    <property type="component" value="Plasmid pAP1342-2"/>
</dbReference>
<evidence type="ECO:0000259" key="2">
    <source>
        <dbReference type="PROSITE" id="PS50994"/>
    </source>
</evidence>
<sequence>MRQTKPSITSVSEDVWSRASHRHALLRGLLEENQRNHLSVKLVASDLGISVQHTYRLLKKLREEQTTASLLPLPRGPRVGNRRLAVNIEKIIEEVIKKIYLKREKPTLKQVHRYIECECQKSGFNVPSMKAVRSRVATCNSKTLIKKREGKTATEAAFHQIQGSLEADRPLEIVQIDHTKVDLMLVDDITRASIGRPWLTLVMDIHTRMVLGFLLSLEAPCTTSVALALTQAVLPKDSWRAERLIENSWPTSGIPRCIHVDNGAEFHGRSFERGCEQHGIQIAYRPPATPRYGGHIERLMGTLMHRIQALPGTTFSNVVERGDYRSEERACLSFREFERILALEVLGPYHNEIHRGLGQPPIAKWTSSIETTASRHPLDSQAFLLDFLPYETRVIRRDGVRLFNIQYQDGGLAHLLGRPDTRLRVKYDPRNLSSVYVELPDGDHVRVPYADLRREPITLWEHRNAVRCLKDEGRRSVDEASIFTAIREQRAILDEARGLSREARRNVVRREIAQNCADSPSEPNQSQFPAGKPEDDVDRIPMPPPGAHSGVEIW</sequence>
<evidence type="ECO:0000313" key="4">
    <source>
        <dbReference type="EMBL" id="ARW49192.1"/>
    </source>
</evidence>
<feature type="compositionally biased region" description="Polar residues" evidence="1">
    <location>
        <begin position="516"/>
        <end position="528"/>
    </location>
</feature>
<geneLocation type="plasmid" evidence="3">
    <name>pAP1342-2</name>
</geneLocation>
<dbReference type="EMBL" id="CP021512">
    <property type="protein sequence ID" value="ARW49192.1"/>
    <property type="molecule type" value="Genomic_DNA"/>
</dbReference>
<dbReference type="Gene3D" id="1.10.10.60">
    <property type="entry name" value="Homeodomain-like"/>
    <property type="match status" value="1"/>
</dbReference>
<dbReference type="GO" id="GO:0003676">
    <property type="term" value="F:nucleic acid binding"/>
    <property type="evidence" value="ECO:0007669"/>
    <property type="project" value="InterPro"/>
</dbReference>
<dbReference type="InterPro" id="IPR036397">
    <property type="entry name" value="RNaseH_sf"/>
</dbReference>
<evidence type="ECO:0000256" key="1">
    <source>
        <dbReference type="SAM" id="MobiDB-lite"/>
    </source>
</evidence>
<dbReference type="Pfam" id="PF09299">
    <property type="entry name" value="Mu-transpos_C"/>
    <property type="match status" value="1"/>
</dbReference>